<reference evidence="3" key="1">
    <citation type="submission" date="2021-01" db="EMBL/GenBank/DDBJ databases">
        <authorList>
            <person name="Kaushik A."/>
        </authorList>
    </citation>
    <scope>NUCLEOTIDE SEQUENCE</scope>
    <source>
        <strain evidence="3">AG1-1B</strain>
    </source>
</reference>
<gene>
    <name evidence="3" type="ORF">RDB_LOCUS44403</name>
</gene>
<keyword evidence="1" id="KW-0131">Cell cycle</keyword>
<evidence type="ECO:0000256" key="1">
    <source>
        <dbReference type="RuleBase" id="RU368011"/>
    </source>
</evidence>
<dbReference type="GO" id="GO:0000776">
    <property type="term" value="C:kinetochore"/>
    <property type="evidence" value="ECO:0007669"/>
    <property type="project" value="UniProtKB-KW"/>
</dbReference>
<dbReference type="GO" id="GO:0005634">
    <property type="term" value="C:nucleus"/>
    <property type="evidence" value="ECO:0007669"/>
    <property type="project" value="UniProtKB-SubCell"/>
</dbReference>
<evidence type="ECO:0000256" key="2">
    <source>
        <dbReference type="SAM" id="MobiDB-lite"/>
    </source>
</evidence>
<dbReference type="CDD" id="cd11565">
    <property type="entry name" value="RWD_Spc24"/>
    <property type="match status" value="1"/>
</dbReference>
<keyword evidence="1" id="KW-0132">Cell division</keyword>
<comment type="subcellular location">
    <subcellularLocation>
        <location evidence="1">Nucleus</location>
    </subcellularLocation>
    <subcellularLocation>
        <location evidence="1">Chromosome</location>
        <location evidence="1">Centromere</location>
        <location evidence="1">Kinetochore</location>
    </subcellularLocation>
</comment>
<feature type="region of interest" description="Disordered" evidence="2">
    <location>
        <begin position="66"/>
        <end position="87"/>
    </location>
</feature>
<dbReference type="Pfam" id="PF08286">
    <property type="entry name" value="Spc24"/>
    <property type="match status" value="1"/>
</dbReference>
<protein>
    <recommendedName>
        <fullName evidence="1">Kinetochore protein Spc24</fullName>
    </recommendedName>
</protein>
<keyword evidence="1" id="KW-0995">Kinetochore</keyword>
<dbReference type="Proteomes" id="UP000663826">
    <property type="component" value="Unassembled WGS sequence"/>
</dbReference>
<organism evidence="3 4">
    <name type="scientific">Rhizoctonia solani</name>
    <dbReference type="NCBI Taxonomy" id="456999"/>
    <lineage>
        <taxon>Eukaryota</taxon>
        <taxon>Fungi</taxon>
        <taxon>Dikarya</taxon>
        <taxon>Basidiomycota</taxon>
        <taxon>Agaricomycotina</taxon>
        <taxon>Agaricomycetes</taxon>
        <taxon>Cantharellales</taxon>
        <taxon>Ceratobasidiaceae</taxon>
        <taxon>Rhizoctonia</taxon>
    </lineage>
</organism>
<comment type="function">
    <text evidence="1">Acts as a component of the essential kinetochore-associated NDC80 complex, which is required for chromosome segregation and spindle checkpoint activity.</text>
</comment>
<comment type="similarity">
    <text evidence="1">Belongs to the SPC24 family.</text>
</comment>
<dbReference type="AlphaFoldDB" id="A0A8H3AGD4"/>
<accession>A0A8H3AGD4</accession>
<sequence>MGQKAQEPNSIDSEMRELVSIMREASSALDPTENVKIVMEIQEIMKTREGSWRAETEKAKAEARAAAEAHHSARIASLRPPNVPSEDQQARTISSLDEAQFRVIKAINDAEGVLSSRQNERVRARTDLGSWETKDVDEDVASGLDANALRIRLSKELGFEPVLDKPTGKITKMIVRNDDNTDMDVVELTGLSEFEIANRLWEGATTVDQPTS</sequence>
<comment type="subunit">
    <text evidence="1">Component of the NDC80 complex.</text>
</comment>
<dbReference type="GO" id="GO:0051301">
    <property type="term" value="P:cell division"/>
    <property type="evidence" value="ECO:0007669"/>
    <property type="project" value="UniProtKB-UniRule"/>
</dbReference>
<evidence type="ECO:0000313" key="4">
    <source>
        <dbReference type="Proteomes" id="UP000663826"/>
    </source>
</evidence>
<dbReference type="EMBL" id="CAJMWQ010000974">
    <property type="protein sequence ID" value="CAE6416841.1"/>
    <property type="molecule type" value="Genomic_DNA"/>
</dbReference>
<name>A0A8H3AGD4_9AGAM</name>
<keyword evidence="1" id="KW-0158">Chromosome</keyword>
<dbReference type="InterPro" id="IPR013252">
    <property type="entry name" value="Ndc80_Spc24"/>
</dbReference>
<keyword evidence="1" id="KW-0498">Mitosis</keyword>
<comment type="caution">
    <text evidence="3">The sequence shown here is derived from an EMBL/GenBank/DDBJ whole genome shotgun (WGS) entry which is preliminary data.</text>
</comment>
<keyword evidence="1" id="KW-0137">Centromere</keyword>
<keyword evidence="1" id="KW-0539">Nucleus</keyword>
<evidence type="ECO:0000313" key="3">
    <source>
        <dbReference type="EMBL" id="CAE6416841.1"/>
    </source>
</evidence>
<proteinExistence type="inferred from homology"/>